<protein>
    <submittedName>
        <fullName evidence="1">Uncharacterized protein</fullName>
    </submittedName>
</protein>
<dbReference type="SUPFAM" id="SSF50978">
    <property type="entry name" value="WD40 repeat-like"/>
    <property type="match status" value="1"/>
</dbReference>
<reference evidence="1" key="1">
    <citation type="submission" date="2022-10" db="EMBL/GenBank/DDBJ databases">
        <authorList>
            <person name="Byrne P K."/>
        </authorList>
    </citation>
    <scope>NUCLEOTIDE SEQUENCE</scope>
    <source>
        <strain evidence="1">IFO1802</strain>
    </source>
</reference>
<gene>
    <name evidence="1" type="primary">SKDI16G3460</name>
    <name evidence="1" type="ORF">SKDI_16G3460</name>
</gene>
<dbReference type="Proteomes" id="UP001162087">
    <property type="component" value="Chromosome 16"/>
</dbReference>
<dbReference type="OrthoDB" id="7668193at2759"/>
<keyword evidence="2" id="KW-1185">Reference proteome</keyword>
<evidence type="ECO:0000313" key="2">
    <source>
        <dbReference type="Proteomes" id="UP001162087"/>
    </source>
</evidence>
<name>A0AA35JAL5_SACK1</name>
<dbReference type="Gene3D" id="2.130.10.10">
    <property type="entry name" value="YVTN repeat-like/Quinoprotein amine dehydrogenase"/>
    <property type="match status" value="1"/>
</dbReference>
<organism evidence="1 2">
    <name type="scientific">Saccharomyces kudriavzevii (strain ATCC MYA-4449 / AS 2.2408 / CBS 8840 / NBRC 1802 / NCYC 2889)</name>
    <name type="common">Yeast</name>
    <dbReference type="NCBI Taxonomy" id="226230"/>
    <lineage>
        <taxon>Eukaryota</taxon>
        <taxon>Fungi</taxon>
        <taxon>Dikarya</taxon>
        <taxon>Ascomycota</taxon>
        <taxon>Saccharomycotina</taxon>
        <taxon>Saccharomycetes</taxon>
        <taxon>Saccharomycetales</taxon>
        <taxon>Saccharomycetaceae</taxon>
        <taxon>Saccharomyces</taxon>
    </lineage>
</organism>
<proteinExistence type="predicted"/>
<dbReference type="EMBL" id="OX365911">
    <property type="protein sequence ID" value="CAI4053905.1"/>
    <property type="molecule type" value="Genomic_DNA"/>
</dbReference>
<accession>A0AA35JAL5</accession>
<sequence length="443" mass="49788">MGCFSNERSATRALALSDFTLRNHKKGITALQIIEMPLASKAPVLISGDSQGLLVMWDLVTKRPITSMQMEGDPHIVAFQWVESSSVLSVLCKDSMLRMFKVKKPAARSTDLVSRQYQSNKMENLQCIQIYEMPINTLNFANFIMDAPMELETSDGIYRLVCCHTSDSEAIDIYQIIEDSTFKLQRPFSDINFPKFLKELNFSKLPKDSKFGIIMRFARLNDVIFLGFENGFIIGFTTTFDEDLRKHVVELVHVSNDHYPNPILNMCVNGNELYSCSTDDFITKHKFSMNPRVATNYIKSTTLSIKCSNTLTVSEPLKIHLPLRNISHIDKVTESTLLVSSWSGKTIVLNVHTSEVVQTFMKTKNNLIVNDSSIGDLTNGNNSNAESSLKSNNYKVGAMTGLKSFHLQSGGLKLGELRRFKGLADSNWCIIGYDDGTIKLNKV</sequence>
<dbReference type="InterPro" id="IPR015943">
    <property type="entry name" value="WD40/YVTN_repeat-like_dom_sf"/>
</dbReference>
<dbReference type="InterPro" id="IPR036322">
    <property type="entry name" value="WD40_repeat_dom_sf"/>
</dbReference>
<evidence type="ECO:0000313" key="1">
    <source>
        <dbReference type="EMBL" id="CAI4053905.1"/>
    </source>
</evidence>